<dbReference type="Pfam" id="PF02424">
    <property type="entry name" value="ApbE"/>
    <property type="match status" value="1"/>
</dbReference>
<evidence type="ECO:0000313" key="12">
    <source>
        <dbReference type="EMBL" id="MDT0647505.1"/>
    </source>
</evidence>
<evidence type="ECO:0000256" key="6">
    <source>
        <dbReference type="ARBA" id="ARBA00022723"/>
    </source>
</evidence>
<gene>
    <name evidence="12" type="ORF">RM545_12470</name>
</gene>
<keyword evidence="7 11" id="KW-0274">FAD</keyword>
<comment type="similarity">
    <text evidence="11">Belongs to the ApbE family.</text>
</comment>
<dbReference type="InterPro" id="IPR024932">
    <property type="entry name" value="ApbE"/>
</dbReference>
<dbReference type="PANTHER" id="PTHR30040:SF2">
    <property type="entry name" value="FAD:PROTEIN FMN TRANSFERASE"/>
    <property type="match status" value="1"/>
</dbReference>
<dbReference type="Gene3D" id="3.10.520.10">
    <property type="entry name" value="ApbE-like domains"/>
    <property type="match status" value="1"/>
</dbReference>
<evidence type="ECO:0000256" key="3">
    <source>
        <dbReference type="ARBA" id="ARBA00016337"/>
    </source>
</evidence>
<dbReference type="PIRSF" id="PIRSF006268">
    <property type="entry name" value="ApbE"/>
    <property type="match status" value="1"/>
</dbReference>
<protein>
    <recommendedName>
        <fullName evidence="3 11">FAD:protein FMN transferase</fullName>
        <ecNumber evidence="2 11">2.7.1.180</ecNumber>
    </recommendedName>
    <alternativeName>
        <fullName evidence="9 11">Flavin transferase</fullName>
    </alternativeName>
</protein>
<accession>A0ABU3CMC6</accession>
<keyword evidence="6 11" id="KW-0479">Metal-binding</keyword>
<dbReference type="GO" id="GO:0016740">
    <property type="term" value="F:transferase activity"/>
    <property type="evidence" value="ECO:0007669"/>
    <property type="project" value="UniProtKB-KW"/>
</dbReference>
<evidence type="ECO:0000256" key="9">
    <source>
        <dbReference type="ARBA" id="ARBA00031306"/>
    </source>
</evidence>
<evidence type="ECO:0000256" key="2">
    <source>
        <dbReference type="ARBA" id="ARBA00011955"/>
    </source>
</evidence>
<evidence type="ECO:0000313" key="13">
    <source>
        <dbReference type="Proteomes" id="UP001245285"/>
    </source>
</evidence>
<dbReference type="SUPFAM" id="SSF143631">
    <property type="entry name" value="ApbE-like"/>
    <property type="match status" value="1"/>
</dbReference>
<dbReference type="RefSeq" id="WP_311495610.1">
    <property type="nucleotide sequence ID" value="NZ_JAVRHO010000017.1"/>
</dbReference>
<evidence type="ECO:0000256" key="5">
    <source>
        <dbReference type="ARBA" id="ARBA00022679"/>
    </source>
</evidence>
<dbReference type="EMBL" id="JAVRHO010000017">
    <property type="protein sequence ID" value="MDT0647505.1"/>
    <property type="molecule type" value="Genomic_DNA"/>
</dbReference>
<evidence type="ECO:0000256" key="8">
    <source>
        <dbReference type="ARBA" id="ARBA00022842"/>
    </source>
</evidence>
<evidence type="ECO:0000256" key="11">
    <source>
        <dbReference type="PIRNR" id="PIRNR006268"/>
    </source>
</evidence>
<evidence type="ECO:0000256" key="7">
    <source>
        <dbReference type="ARBA" id="ARBA00022827"/>
    </source>
</evidence>
<dbReference type="EC" id="2.7.1.180" evidence="2 11"/>
<dbReference type="InterPro" id="IPR003374">
    <property type="entry name" value="ApbE-like_sf"/>
</dbReference>
<comment type="cofactor">
    <cofactor evidence="1">
        <name>Mg(2+)</name>
        <dbReference type="ChEBI" id="CHEBI:18420"/>
    </cofactor>
</comment>
<sequence>MKNLLPVKKIMSLIIRVGRKSSIIKRSFLFLFLVVGFISCSEDHPEMYTASGAALGTTFHISFFSDEELDVESSLHSIFRVINNSMSTYQEDSDISRINDGETLIVVDSNFVEVFNSSKKIFRESKGYFDPTVGLLVNAYGFGPEGYAKNPQDHEIDSLMQYVGFNKIKLTPARRIEKEYPEVYLDFNAIAKGYAIDVIALYFNNNNIDNYLIELGGELVAKGRNIESNNPWRVAIDDPRQEKGERTFQTVLALENRALATSGNYRKFREDTVTGEAYVHTINPLTGKAQQSNLLSASVLAENCTLADGYATAFMALGLEKSQEMLERIEGVDVYFIYAENNNEMAVYASEGFKEQLQK</sequence>
<reference evidence="12 13" key="1">
    <citation type="submission" date="2023-09" db="EMBL/GenBank/DDBJ databases">
        <authorList>
            <person name="Rey-Velasco X."/>
        </authorList>
    </citation>
    <scope>NUCLEOTIDE SEQUENCE [LARGE SCALE GENOMIC DNA]</scope>
    <source>
        <strain evidence="12 13">F260</strain>
    </source>
</reference>
<dbReference type="Proteomes" id="UP001245285">
    <property type="component" value="Unassembled WGS sequence"/>
</dbReference>
<keyword evidence="13" id="KW-1185">Reference proteome</keyword>
<name>A0ABU3CMC6_9FLAO</name>
<organism evidence="12 13">
    <name type="scientific">Autumnicola lenta</name>
    <dbReference type="NCBI Taxonomy" id="3075593"/>
    <lineage>
        <taxon>Bacteria</taxon>
        <taxon>Pseudomonadati</taxon>
        <taxon>Bacteroidota</taxon>
        <taxon>Flavobacteriia</taxon>
        <taxon>Flavobacteriales</taxon>
        <taxon>Flavobacteriaceae</taxon>
        <taxon>Autumnicola</taxon>
    </lineage>
</organism>
<keyword evidence="8 11" id="KW-0460">Magnesium</keyword>
<evidence type="ECO:0000256" key="1">
    <source>
        <dbReference type="ARBA" id="ARBA00001946"/>
    </source>
</evidence>
<proteinExistence type="inferred from homology"/>
<keyword evidence="4 11" id="KW-0285">Flavoprotein</keyword>
<comment type="catalytic activity">
    <reaction evidence="10 11">
        <text>L-threonyl-[protein] + FAD = FMN-L-threonyl-[protein] + AMP + H(+)</text>
        <dbReference type="Rhea" id="RHEA:36847"/>
        <dbReference type="Rhea" id="RHEA-COMP:11060"/>
        <dbReference type="Rhea" id="RHEA-COMP:11061"/>
        <dbReference type="ChEBI" id="CHEBI:15378"/>
        <dbReference type="ChEBI" id="CHEBI:30013"/>
        <dbReference type="ChEBI" id="CHEBI:57692"/>
        <dbReference type="ChEBI" id="CHEBI:74257"/>
        <dbReference type="ChEBI" id="CHEBI:456215"/>
        <dbReference type="EC" id="2.7.1.180"/>
    </reaction>
</comment>
<comment type="caution">
    <text evidence="12">The sequence shown here is derived from an EMBL/GenBank/DDBJ whole genome shotgun (WGS) entry which is preliminary data.</text>
</comment>
<dbReference type="PANTHER" id="PTHR30040">
    <property type="entry name" value="THIAMINE BIOSYNTHESIS LIPOPROTEIN APBE"/>
    <property type="match status" value="1"/>
</dbReference>
<keyword evidence="5 11" id="KW-0808">Transferase</keyword>
<evidence type="ECO:0000256" key="4">
    <source>
        <dbReference type="ARBA" id="ARBA00022630"/>
    </source>
</evidence>
<evidence type="ECO:0000256" key="10">
    <source>
        <dbReference type="ARBA" id="ARBA00048540"/>
    </source>
</evidence>